<accession>A0AAD9JAN4</accession>
<feature type="region of interest" description="Disordered" evidence="1">
    <location>
        <begin position="126"/>
        <end position="175"/>
    </location>
</feature>
<keyword evidence="2" id="KW-0812">Transmembrane</keyword>
<organism evidence="3 4">
    <name type="scientific">Paralvinella palmiformis</name>
    <dbReference type="NCBI Taxonomy" id="53620"/>
    <lineage>
        <taxon>Eukaryota</taxon>
        <taxon>Metazoa</taxon>
        <taxon>Spiralia</taxon>
        <taxon>Lophotrochozoa</taxon>
        <taxon>Annelida</taxon>
        <taxon>Polychaeta</taxon>
        <taxon>Sedentaria</taxon>
        <taxon>Canalipalpata</taxon>
        <taxon>Terebellida</taxon>
        <taxon>Terebelliformia</taxon>
        <taxon>Alvinellidae</taxon>
        <taxon>Paralvinella</taxon>
    </lineage>
</organism>
<evidence type="ECO:0000256" key="1">
    <source>
        <dbReference type="SAM" id="MobiDB-lite"/>
    </source>
</evidence>
<name>A0AAD9JAN4_9ANNE</name>
<keyword evidence="4" id="KW-1185">Reference proteome</keyword>
<dbReference type="Proteomes" id="UP001208570">
    <property type="component" value="Unassembled WGS sequence"/>
</dbReference>
<feature type="compositionally biased region" description="Acidic residues" evidence="1">
    <location>
        <begin position="164"/>
        <end position="173"/>
    </location>
</feature>
<gene>
    <name evidence="3" type="ORF">LSH36_473g02031</name>
</gene>
<reference evidence="3" key="1">
    <citation type="journal article" date="2023" name="Mol. Biol. Evol.">
        <title>Third-Generation Sequencing Reveals the Adaptive Role of the Epigenome in Three Deep-Sea Polychaetes.</title>
        <authorList>
            <person name="Perez M."/>
            <person name="Aroh O."/>
            <person name="Sun Y."/>
            <person name="Lan Y."/>
            <person name="Juniper S.K."/>
            <person name="Young C.R."/>
            <person name="Angers B."/>
            <person name="Qian P.Y."/>
        </authorList>
    </citation>
    <scope>NUCLEOTIDE SEQUENCE</scope>
    <source>
        <strain evidence="3">P08H-3</strain>
    </source>
</reference>
<protein>
    <submittedName>
        <fullName evidence="3">Uncharacterized protein</fullName>
    </submittedName>
</protein>
<keyword evidence="2" id="KW-0472">Membrane</keyword>
<evidence type="ECO:0000313" key="4">
    <source>
        <dbReference type="Proteomes" id="UP001208570"/>
    </source>
</evidence>
<evidence type="ECO:0000313" key="3">
    <source>
        <dbReference type="EMBL" id="KAK2148965.1"/>
    </source>
</evidence>
<comment type="caution">
    <text evidence="3">The sequence shown here is derived from an EMBL/GenBank/DDBJ whole genome shotgun (WGS) entry which is preliminary data.</text>
</comment>
<feature type="compositionally biased region" description="Basic and acidic residues" evidence="1">
    <location>
        <begin position="147"/>
        <end position="163"/>
    </location>
</feature>
<dbReference type="AlphaFoldDB" id="A0AAD9JAN4"/>
<sequence>MATTSLETRRPYSEKKQLVVRINERRSANVPGALQCARCDDGTGKLARCAFWVQGIIALLVLVWIGYAHARLLAYDRELEQITRHVTVLQKHVNRLRLVNKYGGSVMVDDGKHSLHDATNVDDVGLDLPNTSHVTQSRTRRAGRHHSPVDDELQTKPADRWPIPDDEQTDEDWPTSFYTSGSHTTARYIPCHEIVRDNTPAGAPYKVLRSVYVFQAGDELAIDIDRGVNSGDICRVNYDAAKTFFGIFWLGSTHLE</sequence>
<evidence type="ECO:0000256" key="2">
    <source>
        <dbReference type="SAM" id="Phobius"/>
    </source>
</evidence>
<proteinExistence type="predicted"/>
<feature type="transmembrane region" description="Helical" evidence="2">
    <location>
        <begin position="51"/>
        <end position="74"/>
    </location>
</feature>
<keyword evidence="2" id="KW-1133">Transmembrane helix</keyword>
<dbReference type="EMBL" id="JAODUP010000473">
    <property type="protein sequence ID" value="KAK2148965.1"/>
    <property type="molecule type" value="Genomic_DNA"/>
</dbReference>